<dbReference type="Proteomes" id="UP000291084">
    <property type="component" value="Chromosome 7"/>
</dbReference>
<dbReference type="InterPro" id="IPR036249">
    <property type="entry name" value="Thioredoxin-like_sf"/>
</dbReference>
<gene>
    <name evidence="7" type="primary">Vigan.07G101600</name>
    <name evidence="7" type="ORF">VIGAN_07101600</name>
</gene>
<organism evidence="7 8">
    <name type="scientific">Vigna angularis var. angularis</name>
    <dbReference type="NCBI Taxonomy" id="157739"/>
    <lineage>
        <taxon>Eukaryota</taxon>
        <taxon>Viridiplantae</taxon>
        <taxon>Streptophyta</taxon>
        <taxon>Embryophyta</taxon>
        <taxon>Tracheophyta</taxon>
        <taxon>Spermatophyta</taxon>
        <taxon>Magnoliopsida</taxon>
        <taxon>eudicotyledons</taxon>
        <taxon>Gunneridae</taxon>
        <taxon>Pentapetalae</taxon>
        <taxon>rosids</taxon>
        <taxon>fabids</taxon>
        <taxon>Fabales</taxon>
        <taxon>Fabaceae</taxon>
        <taxon>Papilionoideae</taxon>
        <taxon>50 kb inversion clade</taxon>
        <taxon>NPAAA clade</taxon>
        <taxon>indigoferoid/millettioid clade</taxon>
        <taxon>Phaseoleae</taxon>
        <taxon>Vigna</taxon>
    </lineage>
</organism>
<dbReference type="PANTHER" id="PTHR10168">
    <property type="entry name" value="GLUTAREDOXIN"/>
    <property type="match status" value="1"/>
</dbReference>
<dbReference type="GO" id="GO:0005737">
    <property type="term" value="C:cytoplasm"/>
    <property type="evidence" value="ECO:0007669"/>
    <property type="project" value="UniProtKB-SubCell"/>
</dbReference>
<dbReference type="OrthoDB" id="418495at2759"/>
<dbReference type="AlphaFoldDB" id="A0A0S3SHP3"/>
<dbReference type="NCBIfam" id="TIGR02189">
    <property type="entry name" value="GlrX-like_plant"/>
    <property type="match status" value="1"/>
</dbReference>
<comment type="subcellular location">
    <subcellularLocation>
        <location evidence="1">Cytoplasm</location>
    </subcellularLocation>
</comment>
<comment type="similarity">
    <text evidence="2">Belongs to the glutaredoxin family. CC-type subfamily.</text>
</comment>
<dbReference type="Pfam" id="PF00462">
    <property type="entry name" value="Glutaredoxin"/>
    <property type="match status" value="1"/>
</dbReference>
<dbReference type="Gene3D" id="3.40.30.10">
    <property type="entry name" value="Glutaredoxin"/>
    <property type="match status" value="1"/>
</dbReference>
<accession>A0A0S3SHP3</accession>
<evidence type="ECO:0000256" key="5">
    <source>
        <dbReference type="SAM" id="MobiDB-lite"/>
    </source>
</evidence>
<dbReference type="InterPro" id="IPR011905">
    <property type="entry name" value="GlrX-like_pln_2"/>
</dbReference>
<evidence type="ECO:0000256" key="1">
    <source>
        <dbReference type="ARBA" id="ARBA00004496"/>
    </source>
</evidence>
<dbReference type="InterPro" id="IPR002109">
    <property type="entry name" value="Glutaredoxin"/>
</dbReference>
<proteinExistence type="inferred from homology"/>
<feature type="compositionally biased region" description="Basic and acidic residues" evidence="5">
    <location>
        <begin position="40"/>
        <end position="50"/>
    </location>
</feature>
<dbReference type="EMBL" id="AP015040">
    <property type="protein sequence ID" value="BAT92320.1"/>
    <property type="molecule type" value="Genomic_DNA"/>
</dbReference>
<keyword evidence="8" id="KW-1185">Reference proteome</keyword>
<evidence type="ECO:0000313" key="7">
    <source>
        <dbReference type="EMBL" id="BAT92320.1"/>
    </source>
</evidence>
<reference evidence="7 8" key="1">
    <citation type="journal article" date="2015" name="Sci. Rep.">
        <title>The power of single molecule real-time sequencing technology in the de novo assembly of a eukaryotic genome.</title>
        <authorList>
            <person name="Sakai H."/>
            <person name="Naito K."/>
            <person name="Ogiso-Tanaka E."/>
            <person name="Takahashi Y."/>
            <person name="Iseki K."/>
            <person name="Muto C."/>
            <person name="Satou K."/>
            <person name="Teruya K."/>
            <person name="Shiroma A."/>
            <person name="Shimoji M."/>
            <person name="Hirano T."/>
            <person name="Itoh T."/>
            <person name="Kaga A."/>
            <person name="Tomooka N."/>
        </authorList>
    </citation>
    <scope>NUCLEOTIDE SEQUENCE [LARGE SCALE GENOMIC DNA]</scope>
    <source>
        <strain evidence="8">cv. Shumari</strain>
    </source>
</reference>
<sequence>MHQAIPFRSWRPLHNPTTHFTPLPLITHSHNDAHNNTVTTHHDPSKSPKHEPMLLNMVWENAVTVVGRRGCCMSHVVNRLLLSLGVNPAVYEVEENDEAIVATQLEATVRTEGVAPQGKLQFPAVFIGGKLFGGLDRIVSTHISGELVPILKQAGALWL</sequence>
<evidence type="ECO:0000256" key="2">
    <source>
        <dbReference type="ARBA" id="ARBA00007568"/>
    </source>
</evidence>
<keyword evidence="4" id="KW-0676">Redox-active center</keyword>
<evidence type="ECO:0000256" key="4">
    <source>
        <dbReference type="ARBA" id="ARBA00023284"/>
    </source>
</evidence>
<evidence type="ECO:0000256" key="3">
    <source>
        <dbReference type="ARBA" id="ARBA00022490"/>
    </source>
</evidence>
<dbReference type="PROSITE" id="PS51354">
    <property type="entry name" value="GLUTAREDOXIN_2"/>
    <property type="match status" value="1"/>
</dbReference>
<dbReference type="SUPFAM" id="SSF52833">
    <property type="entry name" value="Thioredoxin-like"/>
    <property type="match status" value="1"/>
</dbReference>
<feature type="region of interest" description="Disordered" evidence="5">
    <location>
        <begin position="21"/>
        <end position="50"/>
    </location>
</feature>
<protein>
    <recommendedName>
        <fullName evidence="6">Glutaredoxin domain-containing protein</fullName>
    </recommendedName>
</protein>
<keyword evidence="3" id="KW-0963">Cytoplasm</keyword>
<evidence type="ECO:0000259" key="6">
    <source>
        <dbReference type="Pfam" id="PF00462"/>
    </source>
</evidence>
<name>A0A0S3SHP3_PHAAN</name>
<evidence type="ECO:0000313" key="8">
    <source>
        <dbReference type="Proteomes" id="UP000291084"/>
    </source>
</evidence>
<feature type="domain" description="Glutaredoxin" evidence="6">
    <location>
        <begin position="63"/>
        <end position="131"/>
    </location>
</feature>